<sequence length="748" mass="86742">MKNYNLKRTKDIIILLIGFIIILYFTFNYKQSINLKPSFFIEIDPILYRNHKYPSFGEDLPKPIIEDIDGDGLNEIIISTREPKLKIYKLNSETQKCLDKIHGSLEYKNFCEIKPIKEVSLLSKTKSIAFSKGRNPIATQIGFIEEGKQSSLIIIVVTESWNIICLDRNLNIIWETSPTLNLQTKYYHSEISILITHHKLYKDDIGMIIIGGKMKTKQNQDESNNNNKNNDNDNNDDDDYFNGKESYSKENQHKYSESIGDLLDLIDYNDIDNYNDNQNEKKPKKIKNAKNFCYYALEGRTGDLRWSQEIVDSDYNEFNFVDEIFQNIKGFKNFDQSNNPKNINWRKFRQSFINCLPHKWESRDDTKFEVKHFAEDRHTQTMKKRENLLMDTKSPNVFVSHTENGIYVMNLYTGQIITQMALENDGVYADINNDNAIEHVFTLDNKNPKQSQKQYAYQNGFSTNANIDNRISQFDAVSTTGFPLTDLLWKEKLPISDDYIEYSNNPEDLLKPNGNEVKKSQEVFPLNPLLIQPIGKTRSTPVIESKNGEDDIDIFGIQEQNAMHDSIFALNTGEVFSYDSYGFLNWKQNTESIWLSSKFTKEKSKDFISYSKPLISGFSHEILFIGADKMSILSAKNGKILSTYSIPDFQNSPFSGRIIQGDFNNDGLVDLILETRTGYLGFSQPKSSVFIYQNFFRFLFVLFAVLVVIILLCFSSRSFSKYEIYGGRKSKRLIPKKKKMKESTRFHL</sequence>
<protein>
    <submittedName>
        <fullName evidence="3">Fg-gap repeat-containing protein</fullName>
    </submittedName>
</protein>
<comment type="caution">
    <text evidence="3">The sequence shown here is derived from an EMBL/GenBank/DDBJ whole genome shotgun (WGS) entry which is preliminary data.</text>
</comment>
<evidence type="ECO:0000256" key="2">
    <source>
        <dbReference type="SAM" id="Phobius"/>
    </source>
</evidence>
<evidence type="ECO:0000256" key="1">
    <source>
        <dbReference type="SAM" id="MobiDB-lite"/>
    </source>
</evidence>
<name>A0A9Q0LD37_ANAIG</name>
<organism evidence="3 4">
    <name type="scientific">Anaeramoeba ignava</name>
    <name type="common">Anaerobic marine amoeba</name>
    <dbReference type="NCBI Taxonomy" id="1746090"/>
    <lineage>
        <taxon>Eukaryota</taxon>
        <taxon>Metamonada</taxon>
        <taxon>Anaeramoebidae</taxon>
        <taxon>Anaeramoeba</taxon>
    </lineage>
</organism>
<dbReference type="OMA" id="HVLICED"/>
<feature type="transmembrane region" description="Helical" evidence="2">
    <location>
        <begin position="695"/>
        <end position="714"/>
    </location>
</feature>
<evidence type="ECO:0000313" key="3">
    <source>
        <dbReference type="EMBL" id="KAJ5069065.1"/>
    </source>
</evidence>
<accession>A0A9Q0LD37</accession>
<dbReference type="AlphaFoldDB" id="A0A9Q0LD37"/>
<gene>
    <name evidence="3" type="ORF">M0811_11965</name>
</gene>
<dbReference type="PANTHER" id="PTHR34284:SF1">
    <property type="entry name" value="FG-GAP REPEAT-CONTAINING PROTEIN"/>
    <property type="match status" value="1"/>
</dbReference>
<dbReference type="PANTHER" id="PTHR34284">
    <property type="entry name" value="FG-GAP REPEAT-CONTAINING PROTEIN"/>
    <property type="match status" value="1"/>
</dbReference>
<keyword evidence="2" id="KW-1133">Transmembrane helix</keyword>
<keyword evidence="4" id="KW-1185">Reference proteome</keyword>
<dbReference type="Proteomes" id="UP001149090">
    <property type="component" value="Unassembled WGS sequence"/>
</dbReference>
<keyword evidence="2" id="KW-0472">Membrane</keyword>
<dbReference type="OrthoDB" id="270568at2759"/>
<keyword evidence="2" id="KW-0812">Transmembrane</keyword>
<feature type="transmembrane region" description="Helical" evidence="2">
    <location>
        <begin position="12"/>
        <end position="29"/>
    </location>
</feature>
<proteinExistence type="predicted"/>
<dbReference type="EMBL" id="JAPDFW010000109">
    <property type="protein sequence ID" value="KAJ5069065.1"/>
    <property type="molecule type" value="Genomic_DNA"/>
</dbReference>
<evidence type="ECO:0000313" key="4">
    <source>
        <dbReference type="Proteomes" id="UP001149090"/>
    </source>
</evidence>
<feature type="region of interest" description="Disordered" evidence="1">
    <location>
        <begin position="216"/>
        <end position="252"/>
    </location>
</feature>
<reference evidence="3" key="1">
    <citation type="submission" date="2022-10" db="EMBL/GenBank/DDBJ databases">
        <title>Novel sulphate-reducing endosymbionts in the free-living metamonad Anaeramoeba.</title>
        <authorList>
            <person name="Jerlstrom-Hultqvist J."/>
            <person name="Cepicka I."/>
            <person name="Gallot-Lavallee L."/>
            <person name="Salas-Leiva D."/>
            <person name="Curtis B.A."/>
            <person name="Zahonova K."/>
            <person name="Pipaliya S."/>
            <person name="Dacks J."/>
            <person name="Roger A.J."/>
        </authorList>
    </citation>
    <scope>NUCLEOTIDE SEQUENCE</scope>
    <source>
        <strain evidence="3">BMAN</strain>
    </source>
</reference>